<name>A0A1G8N4Z2_ANEMI</name>
<keyword evidence="1" id="KW-0812">Transmembrane</keyword>
<feature type="transmembrane region" description="Helical" evidence="1">
    <location>
        <begin position="35"/>
        <end position="52"/>
    </location>
</feature>
<protein>
    <recommendedName>
        <fullName evidence="1">Lipid II flippase Amj</fullName>
    </recommendedName>
</protein>
<keyword evidence="1" id="KW-0573">Peptidoglycan synthesis</keyword>
<dbReference type="GO" id="GO:0009252">
    <property type="term" value="P:peptidoglycan biosynthetic process"/>
    <property type="evidence" value="ECO:0007669"/>
    <property type="project" value="UniProtKB-UniRule"/>
</dbReference>
<comment type="pathway">
    <text evidence="1">Cell wall biogenesis; peptidoglycan biosynthesis.</text>
</comment>
<gene>
    <name evidence="1" type="primary">amj</name>
    <name evidence="2" type="ORF">SAMN04487909_107101</name>
</gene>
<keyword evidence="1" id="KW-0813">Transport</keyword>
<comment type="function">
    <text evidence="1">Involved in peptidoglycan biosynthesis. Transports lipid-linked peptidoglycan precursors from the inner to the outer leaflet of the cytoplasmic membrane.</text>
</comment>
<comment type="subcellular location">
    <subcellularLocation>
        <location evidence="1">Cell membrane</location>
        <topology evidence="1">Multi-pass membrane protein</topology>
    </subcellularLocation>
</comment>
<keyword evidence="1" id="KW-1003">Cell membrane</keyword>
<dbReference type="AlphaFoldDB" id="A0A1G8N4Z2"/>
<dbReference type="EMBL" id="FNED01000007">
    <property type="protein sequence ID" value="SDI75213.1"/>
    <property type="molecule type" value="Genomic_DNA"/>
</dbReference>
<organism evidence="2 3">
    <name type="scientific">Aneurinibacillus migulanus</name>
    <name type="common">Bacillus migulanus</name>
    <dbReference type="NCBI Taxonomy" id="47500"/>
    <lineage>
        <taxon>Bacteria</taxon>
        <taxon>Bacillati</taxon>
        <taxon>Bacillota</taxon>
        <taxon>Bacilli</taxon>
        <taxon>Bacillales</taxon>
        <taxon>Paenibacillaceae</taxon>
        <taxon>Aneurinibacillus group</taxon>
        <taxon>Aneurinibacillus</taxon>
    </lineage>
</organism>
<feature type="transmembrane region" description="Helical" evidence="1">
    <location>
        <begin position="82"/>
        <end position="104"/>
    </location>
</feature>
<dbReference type="OrthoDB" id="7888986at2"/>
<dbReference type="GO" id="GO:0008360">
    <property type="term" value="P:regulation of cell shape"/>
    <property type="evidence" value="ECO:0007669"/>
    <property type="project" value="UniProtKB-KW"/>
</dbReference>
<dbReference type="GO" id="GO:0071555">
    <property type="term" value="P:cell wall organization"/>
    <property type="evidence" value="ECO:0007669"/>
    <property type="project" value="UniProtKB-KW"/>
</dbReference>
<feature type="transmembrane region" description="Helical" evidence="1">
    <location>
        <begin position="158"/>
        <end position="180"/>
    </location>
</feature>
<dbReference type="GeneID" id="42306019"/>
<evidence type="ECO:0000313" key="2">
    <source>
        <dbReference type="EMBL" id="SDI75213.1"/>
    </source>
</evidence>
<feature type="transmembrane region" description="Helical" evidence="1">
    <location>
        <begin position="6"/>
        <end position="23"/>
    </location>
</feature>
<dbReference type="HAMAP" id="MF_02077">
    <property type="entry name" value="Amj_flippase"/>
    <property type="match status" value="1"/>
</dbReference>
<keyword evidence="1" id="KW-0961">Cell wall biogenesis/degradation</keyword>
<dbReference type="GO" id="GO:0015648">
    <property type="term" value="F:lipid-linked peptidoglycan transporter activity"/>
    <property type="evidence" value="ECO:0007669"/>
    <property type="project" value="UniProtKB-UniRule"/>
</dbReference>
<comment type="similarity">
    <text evidence="1">Belongs to the Amj family.</text>
</comment>
<evidence type="ECO:0000313" key="3">
    <source>
        <dbReference type="Proteomes" id="UP000182836"/>
    </source>
</evidence>
<dbReference type="UniPathway" id="UPA00219"/>
<dbReference type="GO" id="GO:0005886">
    <property type="term" value="C:plasma membrane"/>
    <property type="evidence" value="ECO:0007669"/>
    <property type="project" value="UniProtKB-SubCell"/>
</dbReference>
<feature type="transmembrane region" description="Helical" evidence="1">
    <location>
        <begin position="186"/>
        <end position="209"/>
    </location>
</feature>
<reference evidence="2 3" key="1">
    <citation type="submission" date="2016-10" db="EMBL/GenBank/DDBJ databases">
        <authorList>
            <person name="de Groot N.N."/>
        </authorList>
    </citation>
    <scope>NUCLEOTIDE SEQUENCE [LARGE SCALE GENOMIC DNA]</scope>
    <source>
        <strain evidence="2 3">DSM 2895</strain>
    </source>
</reference>
<proteinExistence type="inferred from homology"/>
<evidence type="ECO:0000256" key="1">
    <source>
        <dbReference type="HAMAP-Rule" id="MF_02077"/>
    </source>
</evidence>
<dbReference type="Pfam" id="PF10997">
    <property type="entry name" value="Amj"/>
    <property type="match status" value="1"/>
</dbReference>
<keyword evidence="1" id="KW-1133">Transmembrane helix</keyword>
<feature type="transmembrane region" description="Helical" evidence="1">
    <location>
        <begin position="230"/>
        <end position="260"/>
    </location>
</feature>
<dbReference type="InterPro" id="IPR021260">
    <property type="entry name" value="Amj"/>
</dbReference>
<dbReference type="Proteomes" id="UP000182836">
    <property type="component" value="Unassembled WGS sequence"/>
</dbReference>
<sequence length="267" mass="29313">MLEKLLIICIFTLIIHMIDTFAYSVRIAGIRTGKIAIALSVFSIIVIVSRTSNMVQAPLTGSLVDMAKRTGDIAALESQFRVILLSASLGTVIAALLLPTFVSVMSRAIVHLEMAGSVPQLVRNVSTVHHMKIARKHFKLPRWETLSRLRIGGVPKRILLLNMLAAMIYADSVLACLYASLLKPEYSSIALTSTGLINGFSTIILTVFLDPQIAILTDKVMKGTEKKDSINKMVGVLTLSRFVGTVLAQLFLVPFAYYIAWLSQFFA</sequence>
<keyword evidence="1" id="KW-0472">Membrane</keyword>
<keyword evidence="1" id="KW-0133">Cell shape</keyword>
<accession>A0A1G8N4Z2</accession>
<dbReference type="RefSeq" id="WP_052812406.1">
    <property type="nucleotide sequence ID" value="NZ_BJOA01000056.1"/>
</dbReference>